<geneLocation type="plasmid" evidence="2">
    <name>ppc892-4</name>
</geneLocation>
<evidence type="ECO:0000313" key="2">
    <source>
        <dbReference type="Proteomes" id="UP000196118"/>
    </source>
</evidence>
<accession>A0A1Y0VVV0</accession>
<gene>
    <name evidence="1" type="ORF">S100892_02278</name>
</gene>
<organism evidence="1 2">
    <name type="scientific">Pediococcus pentosaceus</name>
    <dbReference type="NCBI Taxonomy" id="1255"/>
    <lineage>
        <taxon>Bacteria</taxon>
        <taxon>Bacillati</taxon>
        <taxon>Bacillota</taxon>
        <taxon>Bacilli</taxon>
        <taxon>Lactobacillales</taxon>
        <taxon>Lactobacillaceae</taxon>
        <taxon>Pediococcus</taxon>
    </lineage>
</organism>
<evidence type="ECO:0000313" key="1">
    <source>
        <dbReference type="EMBL" id="ARW20813.1"/>
    </source>
</evidence>
<reference evidence="1 2" key="1">
    <citation type="submission" date="2017-05" db="EMBL/GenBank/DDBJ databases">
        <title>Genome sequence of Pediococcus pentosaceus strain SRCM100892.</title>
        <authorList>
            <person name="Cho S.H."/>
        </authorList>
    </citation>
    <scope>NUCLEOTIDE SEQUENCE [LARGE SCALE GENOMIC DNA]</scope>
    <source>
        <strain evidence="1 2">SRCM100892</strain>
        <plasmid evidence="2">Plasmid ppc892-4</plasmid>
    </source>
</reference>
<sequence length="43" mass="4996">MQSEKVKITKKEIIEAIETKKEYIFELGHVQVKAVTSNNQFSK</sequence>
<dbReference type="Proteomes" id="UP000196118">
    <property type="component" value="Plasmid pPC892-4"/>
</dbReference>
<dbReference type="EMBL" id="CP021475">
    <property type="protein sequence ID" value="ARW20813.1"/>
    <property type="molecule type" value="Genomic_DNA"/>
</dbReference>
<protein>
    <submittedName>
        <fullName evidence="1">Uncharacterized protein</fullName>
    </submittedName>
</protein>
<name>A0A1Y0VVV0_PEDPE</name>
<dbReference type="AlphaFoldDB" id="A0A1Y0VVV0"/>
<proteinExistence type="predicted"/>
<keyword evidence="1" id="KW-0614">Plasmid</keyword>